<dbReference type="AlphaFoldDB" id="A0A1H8LUR0"/>
<dbReference type="PROSITE" id="PS51186">
    <property type="entry name" value="GNAT"/>
    <property type="match status" value="1"/>
</dbReference>
<evidence type="ECO:0000313" key="3">
    <source>
        <dbReference type="EMBL" id="TFB84240.1"/>
    </source>
</evidence>
<dbReference type="PANTHER" id="PTHR43877">
    <property type="entry name" value="AMINOALKYLPHOSPHONATE N-ACETYLTRANSFERASE-RELATED-RELATED"/>
    <property type="match status" value="1"/>
</dbReference>
<name>A0A1H8LUR0_9MICO</name>
<dbReference type="STRING" id="1424661.SAMN05216281_1325"/>
<sequence length="155" mass="16927">MTKIVVREAKALETEAIAGLRWRWVVERGGVPVVSREDFVASVVAFASAHEQTHHRVVAMRSGVVVGMAWLAVLPRVPSPRATDRASGDVQCVYVVPEERNVGIGDTMMTAVLDKARQLGLEHVTVHSSPEAIHLYERTGFAASPRVLFADFAGR</sequence>
<dbReference type="InterPro" id="IPR000182">
    <property type="entry name" value="GNAT_dom"/>
</dbReference>
<proteinExistence type="predicted"/>
<dbReference type="InterPro" id="IPR050832">
    <property type="entry name" value="Bact_Acetyltransf"/>
</dbReference>
<dbReference type="InterPro" id="IPR016181">
    <property type="entry name" value="Acyl_CoA_acyltransferase"/>
</dbReference>
<dbReference type="RefSeq" id="WP_092112710.1">
    <property type="nucleotide sequence ID" value="NZ_FOCN01000032.1"/>
</dbReference>
<dbReference type="EMBL" id="SOFF01000047">
    <property type="protein sequence ID" value="TFB84240.1"/>
    <property type="molecule type" value="Genomic_DNA"/>
</dbReference>
<keyword evidence="1 3" id="KW-0808">Transferase</keyword>
<comment type="caution">
    <text evidence="3">The sequence shown here is derived from an EMBL/GenBank/DDBJ whole genome shotgun (WGS) entry which is preliminary data.</text>
</comment>
<dbReference type="CDD" id="cd04301">
    <property type="entry name" value="NAT_SF"/>
    <property type="match status" value="1"/>
</dbReference>
<accession>A0A1H8LUR0</accession>
<protein>
    <submittedName>
        <fullName evidence="3">GNAT family N-acetyltransferase</fullName>
    </submittedName>
</protein>
<dbReference type="OrthoDB" id="4936934at2"/>
<dbReference type="GO" id="GO:0016747">
    <property type="term" value="F:acyltransferase activity, transferring groups other than amino-acyl groups"/>
    <property type="evidence" value="ECO:0007669"/>
    <property type="project" value="InterPro"/>
</dbReference>
<dbReference type="SUPFAM" id="SSF55729">
    <property type="entry name" value="Acyl-CoA N-acyltransferases (Nat)"/>
    <property type="match status" value="1"/>
</dbReference>
<dbReference type="Proteomes" id="UP000297654">
    <property type="component" value="Unassembled WGS sequence"/>
</dbReference>
<evidence type="ECO:0000256" key="1">
    <source>
        <dbReference type="ARBA" id="ARBA00022679"/>
    </source>
</evidence>
<dbReference type="Gene3D" id="3.40.630.30">
    <property type="match status" value="1"/>
</dbReference>
<evidence type="ECO:0000256" key="2">
    <source>
        <dbReference type="ARBA" id="ARBA00023315"/>
    </source>
</evidence>
<dbReference type="Pfam" id="PF00583">
    <property type="entry name" value="Acetyltransf_1"/>
    <property type="match status" value="1"/>
</dbReference>
<keyword evidence="4" id="KW-1185">Reference proteome</keyword>
<evidence type="ECO:0000313" key="4">
    <source>
        <dbReference type="Proteomes" id="UP000297654"/>
    </source>
</evidence>
<keyword evidence="2" id="KW-0012">Acyltransferase</keyword>
<reference evidence="3 4" key="1">
    <citation type="submission" date="2019-03" db="EMBL/GenBank/DDBJ databases">
        <title>Genomics of glacier-inhabiting Cryobacterium strains.</title>
        <authorList>
            <person name="Liu Q."/>
            <person name="Xin Y.-H."/>
        </authorList>
    </citation>
    <scope>NUCLEOTIDE SEQUENCE [LARGE SCALE GENOMIC DNA]</scope>
    <source>
        <strain evidence="3 4">Hh15</strain>
    </source>
</reference>
<organism evidence="3 4">
    <name type="scientific">Cryobacterium luteum</name>
    <dbReference type="NCBI Taxonomy" id="1424661"/>
    <lineage>
        <taxon>Bacteria</taxon>
        <taxon>Bacillati</taxon>
        <taxon>Actinomycetota</taxon>
        <taxon>Actinomycetes</taxon>
        <taxon>Micrococcales</taxon>
        <taxon>Microbacteriaceae</taxon>
        <taxon>Cryobacterium</taxon>
    </lineage>
</organism>
<gene>
    <name evidence="3" type="ORF">E3O10_16390</name>
</gene>